<dbReference type="VEuPathDB" id="FungiDB:FUN_015767"/>
<feature type="region of interest" description="Disordered" evidence="1">
    <location>
        <begin position="77"/>
        <end position="102"/>
    </location>
</feature>
<name>A0A2N0R1M9_9GLOM</name>
<evidence type="ECO:0000259" key="2">
    <source>
        <dbReference type="Pfam" id="PF08349"/>
    </source>
</evidence>
<dbReference type="Pfam" id="PF08349">
    <property type="entry name" value="DUF1722"/>
    <property type="match status" value="1"/>
</dbReference>
<dbReference type="EMBL" id="LLXH01001893">
    <property type="protein sequence ID" value="PKC57211.1"/>
    <property type="molecule type" value="Genomic_DNA"/>
</dbReference>
<reference evidence="3 4" key="1">
    <citation type="submission" date="2017-10" db="EMBL/GenBank/DDBJ databases">
        <title>Extensive intraspecific genome diversity in a model arbuscular mycorrhizal fungus.</title>
        <authorList>
            <person name="Chen E.C.H."/>
            <person name="Morin E."/>
            <person name="Baudet D."/>
            <person name="Noel J."/>
            <person name="Ndikumana S."/>
            <person name="Charron P."/>
            <person name="St-Onge C."/>
            <person name="Giorgi J."/>
            <person name="Grigoriev I.V."/>
            <person name="Roux C."/>
            <person name="Martin F.M."/>
            <person name="Corradi N."/>
        </authorList>
    </citation>
    <scope>NUCLEOTIDE SEQUENCE [LARGE SCALE GENOMIC DNA]</scope>
    <source>
        <strain evidence="3 4">A1</strain>
    </source>
</reference>
<gene>
    <name evidence="3" type="ORF">RhiirA1_541724</name>
</gene>
<evidence type="ECO:0000313" key="4">
    <source>
        <dbReference type="Proteomes" id="UP000232688"/>
    </source>
</evidence>
<dbReference type="Proteomes" id="UP000232688">
    <property type="component" value="Unassembled WGS sequence"/>
</dbReference>
<proteinExistence type="predicted"/>
<comment type="caution">
    <text evidence="3">The sequence shown here is derived from an EMBL/GenBank/DDBJ whole genome shotgun (WGS) entry which is preliminary data.</text>
</comment>
<organism evidence="3 4">
    <name type="scientific">Rhizophagus irregularis</name>
    <dbReference type="NCBI Taxonomy" id="588596"/>
    <lineage>
        <taxon>Eukaryota</taxon>
        <taxon>Fungi</taxon>
        <taxon>Fungi incertae sedis</taxon>
        <taxon>Mucoromycota</taxon>
        <taxon>Glomeromycotina</taxon>
        <taxon>Glomeromycetes</taxon>
        <taxon>Glomerales</taxon>
        <taxon>Glomeraceae</taxon>
        <taxon>Rhizophagus</taxon>
    </lineage>
</organism>
<protein>
    <recommendedName>
        <fullName evidence="2">DUF1722 domain-containing protein</fullName>
    </recommendedName>
</protein>
<evidence type="ECO:0000313" key="3">
    <source>
        <dbReference type="EMBL" id="PKC57211.1"/>
    </source>
</evidence>
<evidence type="ECO:0000256" key="1">
    <source>
        <dbReference type="SAM" id="MobiDB-lite"/>
    </source>
</evidence>
<feature type="compositionally biased region" description="Basic residues" evidence="1">
    <location>
        <begin position="83"/>
        <end position="99"/>
    </location>
</feature>
<dbReference type="InterPro" id="IPR013560">
    <property type="entry name" value="DUF1722"/>
</dbReference>
<sequence>MPKKKQKSRNKLRTEEREIERRENYSISEIVEIVFELEDKIKNMDNKSRTEERKIERKKDYSISELEEKLSELKVKVKNIEHKGRRGKNKDRNKGKKRAKNEFSEEDKKIIDNLNEKKVAHDIQTLLDLHKKLYNKEGKEVKQGKNGFFIYQRLVKKVVKEFIEKSENEKKISLKENVLTHYSGKLWNELSNEDKAEFSSLMDRPKKGETVFVARYSAPECIVINSDSEDDVKQKTGNLKPIIKLPFPSICTQMPPYQIVTNKTSKYKSLTDQKQILDKQGCYDPADPQQQSENNIHRKDNTNEQNKNTSYTKVNDSNPSEYITNENDAVSPDIDYYRKMFDK</sequence>
<accession>A0A2N0R1M9</accession>
<dbReference type="AlphaFoldDB" id="A0A2N0R1M9"/>
<dbReference type="VEuPathDB" id="FungiDB:RhiirA1_541724"/>
<feature type="domain" description="DUF1722" evidence="2">
    <location>
        <begin position="126"/>
        <end position="209"/>
    </location>
</feature>
<reference evidence="3 4" key="2">
    <citation type="submission" date="2017-10" db="EMBL/GenBank/DDBJ databases">
        <title>Genome analyses suggest a sexual origin of heterokaryosis in a supposedly ancient asexual fungus.</title>
        <authorList>
            <person name="Corradi N."/>
            <person name="Sedzielewska K."/>
            <person name="Noel J."/>
            <person name="Charron P."/>
            <person name="Farinelli L."/>
            <person name="Marton T."/>
            <person name="Kruger M."/>
            <person name="Pelin A."/>
            <person name="Brachmann A."/>
            <person name="Corradi N."/>
        </authorList>
    </citation>
    <scope>NUCLEOTIDE SEQUENCE [LARGE SCALE GENOMIC DNA]</scope>
    <source>
        <strain evidence="3 4">A1</strain>
    </source>
</reference>
<feature type="region of interest" description="Disordered" evidence="1">
    <location>
        <begin position="284"/>
        <end position="327"/>
    </location>
</feature>
<feature type="compositionally biased region" description="Polar residues" evidence="1">
    <location>
        <begin position="303"/>
        <end position="327"/>
    </location>
</feature>
<dbReference type="VEuPathDB" id="FungiDB:RhiirFUN_013756"/>